<reference evidence="2 3" key="2">
    <citation type="submission" date="2019-01" db="EMBL/GenBank/DDBJ databases">
        <title>A chromosome length genome reference of the Java medaka (oryzias javanicus).</title>
        <authorList>
            <person name="Herpin A."/>
            <person name="Takehana Y."/>
            <person name="Naruse K."/>
            <person name="Ansai S."/>
            <person name="Kawaguchi M."/>
        </authorList>
    </citation>
    <scope>NUCLEOTIDE SEQUENCE [LARGE SCALE GENOMIC DNA]</scope>
    <source>
        <strain evidence="2">RS831</strain>
        <tissue evidence="2">Whole body</tissue>
    </source>
</reference>
<evidence type="ECO:0000256" key="1">
    <source>
        <dbReference type="SAM" id="MobiDB-lite"/>
    </source>
</evidence>
<reference evidence="2 3" key="1">
    <citation type="submission" date="2018-11" db="EMBL/GenBank/DDBJ databases">
        <authorList>
            <person name="Lopez-Roques C."/>
            <person name="Donnadieu C."/>
            <person name="Bouchez O."/>
            <person name="Klopp C."/>
            <person name="Cabau C."/>
            <person name="Zahm M."/>
        </authorList>
    </citation>
    <scope>NUCLEOTIDE SEQUENCE [LARGE SCALE GENOMIC DNA]</scope>
    <source>
        <strain evidence="2">RS831</strain>
        <tissue evidence="2">Whole body</tissue>
    </source>
</reference>
<dbReference type="EMBL" id="CM012458">
    <property type="protein sequence ID" value="RVE57582.1"/>
    <property type="molecule type" value="Genomic_DNA"/>
</dbReference>
<feature type="region of interest" description="Disordered" evidence="1">
    <location>
        <begin position="57"/>
        <end position="97"/>
    </location>
</feature>
<evidence type="ECO:0000313" key="3">
    <source>
        <dbReference type="Proteomes" id="UP000283210"/>
    </source>
</evidence>
<dbReference type="Proteomes" id="UP000283210">
    <property type="component" value="Chromosome 22"/>
</dbReference>
<organism evidence="2 3">
    <name type="scientific">Oryzias javanicus</name>
    <name type="common">Javanese ricefish</name>
    <name type="synonym">Aplocheilus javanicus</name>
    <dbReference type="NCBI Taxonomy" id="123683"/>
    <lineage>
        <taxon>Eukaryota</taxon>
        <taxon>Metazoa</taxon>
        <taxon>Chordata</taxon>
        <taxon>Craniata</taxon>
        <taxon>Vertebrata</taxon>
        <taxon>Euteleostomi</taxon>
        <taxon>Actinopterygii</taxon>
        <taxon>Neopterygii</taxon>
        <taxon>Teleostei</taxon>
        <taxon>Neoteleostei</taxon>
        <taxon>Acanthomorphata</taxon>
        <taxon>Ovalentaria</taxon>
        <taxon>Atherinomorphae</taxon>
        <taxon>Beloniformes</taxon>
        <taxon>Adrianichthyidae</taxon>
        <taxon>Oryziinae</taxon>
        <taxon>Oryzias</taxon>
    </lineage>
</organism>
<accession>A0A437C4G9</accession>
<keyword evidence="3" id="KW-1185">Reference proteome</keyword>
<gene>
    <name evidence="2" type="ORF">OJAV_G00217620</name>
</gene>
<proteinExistence type="predicted"/>
<dbReference type="AlphaFoldDB" id="A0A437C4G9"/>
<feature type="compositionally biased region" description="Basic and acidic residues" evidence="1">
    <location>
        <begin position="64"/>
        <end position="75"/>
    </location>
</feature>
<name>A0A437C4G9_ORYJA</name>
<evidence type="ECO:0000313" key="2">
    <source>
        <dbReference type="EMBL" id="RVE57582.1"/>
    </source>
</evidence>
<protein>
    <submittedName>
        <fullName evidence="2">Uncharacterized protein</fullName>
    </submittedName>
</protein>
<sequence length="97" mass="11179">MDRFPLQSQHPSFCVRIIPPAPPVFYHPELAPQRRQPGFVYRRERLGARTERLRLVGSTRPRPWRGESTRTEDMCAFRTDPAPPSSPVPEEPEQLSG</sequence>